<proteinExistence type="predicted"/>
<organism evidence="1 2">
    <name type="scientific">Amycolatopsis rhizosphaerae</name>
    <dbReference type="NCBI Taxonomy" id="2053003"/>
    <lineage>
        <taxon>Bacteria</taxon>
        <taxon>Bacillati</taxon>
        <taxon>Actinomycetota</taxon>
        <taxon>Actinomycetes</taxon>
        <taxon>Pseudonocardiales</taxon>
        <taxon>Pseudonocardiaceae</taxon>
        <taxon>Amycolatopsis</taxon>
    </lineage>
</organism>
<dbReference type="PROSITE" id="PS51257">
    <property type="entry name" value="PROKAR_LIPOPROTEIN"/>
    <property type="match status" value="1"/>
</dbReference>
<dbReference type="Proteomes" id="UP000320011">
    <property type="component" value="Unassembled WGS sequence"/>
</dbReference>
<keyword evidence="2" id="KW-1185">Reference proteome</keyword>
<dbReference type="EMBL" id="VJWX01000038">
    <property type="protein sequence ID" value="TVT58461.1"/>
    <property type="molecule type" value="Genomic_DNA"/>
</dbReference>
<evidence type="ECO:0000313" key="1">
    <source>
        <dbReference type="EMBL" id="TVT58461.1"/>
    </source>
</evidence>
<reference evidence="1 2" key="1">
    <citation type="submission" date="2019-07" db="EMBL/GenBank/DDBJ databases">
        <authorList>
            <person name="Duangmal K."/>
            <person name="Teo W.F.A."/>
        </authorList>
    </citation>
    <scope>NUCLEOTIDE SEQUENCE [LARGE SCALE GENOMIC DNA]</scope>
    <source>
        <strain evidence="1 2">TBRC 6029</strain>
    </source>
</reference>
<dbReference type="RefSeq" id="WP_144586371.1">
    <property type="nucleotide sequence ID" value="NZ_VJWX01000038.1"/>
</dbReference>
<comment type="caution">
    <text evidence="1">The sequence shown here is derived from an EMBL/GenBank/DDBJ whole genome shotgun (WGS) entry which is preliminary data.</text>
</comment>
<dbReference type="AlphaFoldDB" id="A0A558DBU2"/>
<accession>A0A558DBU2</accession>
<sequence>MSLRRRLLLLPPVVLVCLCLLTACGNVSLVGRPSPVTAVPPVSRVARVAHLTVAGVSLAYDASWGQPAGDPRQEVTVASGSDDHGLVGLRYIERLDGQRQRALPEVFAAVRDRLGQQNKALAWGLVTTERLPGADQGLAAAYTTSSHGVPLTGTMYLQVAPGGDAYVAMVQSTPEYIEAIRGLLERESTVGDTNPGQVPPSVAVKTADVNGSSIAYPGEWPQKLDEEGAVYLSSTADTSRPYRGTVIVVTKGTQAGSAERLPQLMAQLYQYDRANNATDIYPPGGELIGDDPEQVRLDGAVAAMRRTMRIEKQGEVVFRAVDYVVVTGDGKFRPVRVSSTEGQAAFDAADEIFRTRSAFREQ</sequence>
<name>A0A558DBU2_9PSEU</name>
<protein>
    <submittedName>
        <fullName evidence="1">Uncharacterized protein</fullName>
    </submittedName>
</protein>
<dbReference type="OrthoDB" id="9802699at2"/>
<evidence type="ECO:0000313" key="2">
    <source>
        <dbReference type="Proteomes" id="UP000320011"/>
    </source>
</evidence>
<gene>
    <name evidence="1" type="ORF">FNH05_06550</name>
</gene>
<reference evidence="1 2" key="2">
    <citation type="submission" date="2019-08" db="EMBL/GenBank/DDBJ databases">
        <title>Amycolatopsis acidicola sp. nov., isolated from peat swamp forest soil.</title>
        <authorList>
            <person name="Srisuk N."/>
        </authorList>
    </citation>
    <scope>NUCLEOTIDE SEQUENCE [LARGE SCALE GENOMIC DNA]</scope>
    <source>
        <strain evidence="1 2">TBRC 6029</strain>
    </source>
</reference>